<gene>
    <name evidence="2" type="ORF">DX908_15460</name>
</gene>
<evidence type="ECO:0008006" key="4">
    <source>
        <dbReference type="Google" id="ProtNLM"/>
    </source>
</evidence>
<keyword evidence="1" id="KW-0472">Membrane</keyword>
<dbReference type="Proteomes" id="UP000264589">
    <property type="component" value="Unassembled WGS sequence"/>
</dbReference>
<accession>A0A371R8A3</accession>
<feature type="transmembrane region" description="Helical" evidence="1">
    <location>
        <begin position="15"/>
        <end position="38"/>
    </location>
</feature>
<evidence type="ECO:0000256" key="1">
    <source>
        <dbReference type="SAM" id="Phobius"/>
    </source>
</evidence>
<dbReference type="RefSeq" id="WP_116393494.1">
    <property type="nucleotide sequence ID" value="NZ_QUQO01000002.1"/>
</dbReference>
<feature type="transmembrane region" description="Helical" evidence="1">
    <location>
        <begin position="81"/>
        <end position="105"/>
    </location>
</feature>
<protein>
    <recommendedName>
        <fullName evidence="4">DUF4870 domain-containing protein</fullName>
    </recommendedName>
</protein>
<comment type="caution">
    <text evidence="2">The sequence shown here is derived from an EMBL/GenBank/DDBJ whole genome shotgun (WGS) entry which is preliminary data.</text>
</comment>
<reference evidence="2 3" key="1">
    <citation type="submission" date="2018-08" db="EMBL/GenBank/DDBJ databases">
        <title>Parvularcula sp. SM1705, isolated from surface water of the South Sea China.</title>
        <authorList>
            <person name="Sun L."/>
        </authorList>
    </citation>
    <scope>NUCLEOTIDE SEQUENCE [LARGE SCALE GENOMIC DNA]</scope>
    <source>
        <strain evidence="2 3">SM1705</strain>
    </source>
</reference>
<evidence type="ECO:0000313" key="2">
    <source>
        <dbReference type="EMBL" id="RFB01670.1"/>
    </source>
</evidence>
<name>A0A371R8A3_9PROT</name>
<organism evidence="2 3">
    <name type="scientific">Parvularcula marina</name>
    <dbReference type="NCBI Taxonomy" id="2292771"/>
    <lineage>
        <taxon>Bacteria</taxon>
        <taxon>Pseudomonadati</taxon>
        <taxon>Pseudomonadota</taxon>
        <taxon>Alphaproteobacteria</taxon>
        <taxon>Parvularculales</taxon>
        <taxon>Parvularculaceae</taxon>
        <taxon>Parvularcula</taxon>
    </lineage>
</organism>
<keyword evidence="1" id="KW-1133">Transmembrane helix</keyword>
<dbReference type="AlphaFoldDB" id="A0A371R8A3"/>
<keyword evidence="3" id="KW-1185">Reference proteome</keyword>
<dbReference type="EMBL" id="QUQO01000002">
    <property type="protein sequence ID" value="RFB01670.1"/>
    <property type="molecule type" value="Genomic_DNA"/>
</dbReference>
<feature type="transmembrane region" description="Helical" evidence="1">
    <location>
        <begin position="58"/>
        <end position="75"/>
    </location>
</feature>
<dbReference type="InParanoid" id="A0A371R8A3"/>
<proteinExistence type="predicted"/>
<keyword evidence="1" id="KW-0812">Transmembrane</keyword>
<evidence type="ECO:0000313" key="3">
    <source>
        <dbReference type="Proteomes" id="UP000264589"/>
    </source>
</evidence>
<sequence length="128" mass="14080">MNEVQTSSATGTPTLVYALYFIALFTGVPFFIGVIIAYLSRDGADATSRSHYDHQIAIFWRVFLMGLIIWIFMGVSAVLTVILIGFVGLLIGGLALLYIWVWTLVRCIRGVQASSNGQPYNGPFGWAI</sequence>
<dbReference type="OrthoDB" id="5405464at2"/>